<protein>
    <submittedName>
        <fullName evidence="1">Uncharacterized protein</fullName>
    </submittedName>
</protein>
<dbReference type="EMBL" id="PQFF01000109">
    <property type="protein sequence ID" value="RHZ81666.1"/>
    <property type="molecule type" value="Genomic_DNA"/>
</dbReference>
<dbReference type="Proteomes" id="UP000266861">
    <property type="component" value="Unassembled WGS sequence"/>
</dbReference>
<proteinExistence type="predicted"/>
<dbReference type="AlphaFoldDB" id="A0A397J6M8"/>
<reference evidence="1 2" key="1">
    <citation type="submission" date="2018-08" db="EMBL/GenBank/DDBJ databases">
        <title>Genome and evolution of the arbuscular mycorrhizal fungus Diversispora epigaea (formerly Glomus versiforme) and its bacterial endosymbionts.</title>
        <authorList>
            <person name="Sun X."/>
            <person name="Fei Z."/>
            <person name="Harrison M."/>
        </authorList>
    </citation>
    <scope>NUCLEOTIDE SEQUENCE [LARGE SCALE GENOMIC DNA]</scope>
    <source>
        <strain evidence="1 2">IT104</strain>
    </source>
</reference>
<organism evidence="1 2">
    <name type="scientific">Diversispora epigaea</name>
    <dbReference type="NCBI Taxonomy" id="1348612"/>
    <lineage>
        <taxon>Eukaryota</taxon>
        <taxon>Fungi</taxon>
        <taxon>Fungi incertae sedis</taxon>
        <taxon>Mucoromycota</taxon>
        <taxon>Glomeromycotina</taxon>
        <taxon>Glomeromycetes</taxon>
        <taxon>Diversisporales</taxon>
        <taxon>Diversisporaceae</taxon>
        <taxon>Diversispora</taxon>
    </lineage>
</organism>
<gene>
    <name evidence="1" type="ORF">Glove_117g208</name>
</gene>
<keyword evidence="2" id="KW-1185">Reference proteome</keyword>
<evidence type="ECO:0000313" key="2">
    <source>
        <dbReference type="Proteomes" id="UP000266861"/>
    </source>
</evidence>
<name>A0A397J6M8_9GLOM</name>
<evidence type="ECO:0000313" key="1">
    <source>
        <dbReference type="EMBL" id="RHZ81666.1"/>
    </source>
</evidence>
<sequence>MFAEKTHFQIPVILFQIYMECLLVVSRSIQVKISTACTLEMIVEKDSFSSFGSSARGGNSVTKTDLASKIIDFTGCLIINFDQYLSKVVYQESFHKV</sequence>
<comment type="caution">
    <text evidence="1">The sequence shown here is derived from an EMBL/GenBank/DDBJ whole genome shotgun (WGS) entry which is preliminary data.</text>
</comment>
<accession>A0A397J6M8</accession>